<dbReference type="Proteomes" id="UP000467841">
    <property type="component" value="Unassembled WGS sequence"/>
</dbReference>
<accession>A0A6D2KQT8</accession>
<dbReference type="AlphaFoldDB" id="A0A6D2KQT8"/>
<protein>
    <submittedName>
        <fullName evidence="1">Uncharacterized protein</fullName>
    </submittedName>
</protein>
<organism evidence="1 2">
    <name type="scientific">Microthlaspi erraticum</name>
    <dbReference type="NCBI Taxonomy" id="1685480"/>
    <lineage>
        <taxon>Eukaryota</taxon>
        <taxon>Viridiplantae</taxon>
        <taxon>Streptophyta</taxon>
        <taxon>Embryophyta</taxon>
        <taxon>Tracheophyta</taxon>
        <taxon>Spermatophyta</taxon>
        <taxon>Magnoliopsida</taxon>
        <taxon>eudicotyledons</taxon>
        <taxon>Gunneridae</taxon>
        <taxon>Pentapetalae</taxon>
        <taxon>rosids</taxon>
        <taxon>malvids</taxon>
        <taxon>Brassicales</taxon>
        <taxon>Brassicaceae</taxon>
        <taxon>Coluteocarpeae</taxon>
        <taxon>Microthlaspi</taxon>
    </lineage>
</organism>
<dbReference type="EMBL" id="CACVBM020001587">
    <property type="protein sequence ID" value="CAA7054745.1"/>
    <property type="molecule type" value="Genomic_DNA"/>
</dbReference>
<evidence type="ECO:0000313" key="1">
    <source>
        <dbReference type="EMBL" id="CAA7054745.1"/>
    </source>
</evidence>
<sequence length="159" mass="17894">MKLKEFNAKVKSLPLYISSEEAWNNHDLVNLFFSTGETKEDINQLFRQARLSLSSHAANQPPSPPPSPRPKWYRNSISREKLAEFNQFVKTFVKKSLAQLLISTVSFQITCYNEASAPAADKPRVGSGSSISGEKDSSYFFCSHMVLLEVTLLVQNVYS</sequence>
<keyword evidence="2" id="KW-1185">Reference proteome</keyword>
<evidence type="ECO:0000313" key="2">
    <source>
        <dbReference type="Proteomes" id="UP000467841"/>
    </source>
</evidence>
<name>A0A6D2KQT8_9BRAS</name>
<reference evidence="1" key="1">
    <citation type="submission" date="2020-01" db="EMBL/GenBank/DDBJ databases">
        <authorList>
            <person name="Mishra B."/>
        </authorList>
    </citation>
    <scope>NUCLEOTIDE SEQUENCE [LARGE SCALE GENOMIC DNA]</scope>
</reference>
<proteinExistence type="predicted"/>
<gene>
    <name evidence="1" type="ORF">MERR_LOCUS41981</name>
</gene>
<comment type="caution">
    <text evidence="1">The sequence shown here is derived from an EMBL/GenBank/DDBJ whole genome shotgun (WGS) entry which is preliminary data.</text>
</comment>